<name>A0AC61R6R9_9FIRM</name>
<gene>
    <name evidence="1" type="ORF">E5336_07185</name>
</gene>
<keyword evidence="2" id="KW-1185">Reference proteome</keyword>
<dbReference type="EMBL" id="SRYG01000013">
    <property type="protein sequence ID" value="TGY65757.1"/>
    <property type="molecule type" value="Genomic_DNA"/>
</dbReference>
<dbReference type="Proteomes" id="UP000308836">
    <property type="component" value="Unassembled WGS sequence"/>
</dbReference>
<reference evidence="1" key="1">
    <citation type="submission" date="2019-04" db="EMBL/GenBank/DDBJ databases">
        <title>Microbes associate with the intestines of laboratory mice.</title>
        <authorList>
            <person name="Navarre W."/>
            <person name="Wong E."/>
            <person name="Huang K."/>
            <person name="Tropini C."/>
            <person name="Ng K."/>
            <person name="Yu B."/>
        </authorList>
    </citation>
    <scope>NUCLEOTIDE SEQUENCE</scope>
    <source>
        <strain evidence="1">NM09_H32</strain>
    </source>
</reference>
<evidence type="ECO:0000313" key="1">
    <source>
        <dbReference type="EMBL" id="TGY65757.1"/>
    </source>
</evidence>
<protein>
    <submittedName>
        <fullName evidence="1">Uncharacterized protein</fullName>
    </submittedName>
</protein>
<organism evidence="1 2">
    <name type="scientific">Dubosiella muris</name>
    <dbReference type="NCBI Taxonomy" id="3038133"/>
    <lineage>
        <taxon>Bacteria</taxon>
        <taxon>Bacillati</taxon>
        <taxon>Bacillota</taxon>
        <taxon>Erysipelotrichia</taxon>
        <taxon>Erysipelotrichales</taxon>
        <taxon>Erysipelotrichaceae</taxon>
        <taxon>Dubosiella</taxon>
    </lineage>
</organism>
<comment type="caution">
    <text evidence="1">The sequence shown here is derived from an EMBL/GenBank/DDBJ whole genome shotgun (WGS) entry which is preliminary data.</text>
</comment>
<evidence type="ECO:0000313" key="2">
    <source>
        <dbReference type="Proteomes" id="UP000308836"/>
    </source>
</evidence>
<sequence length="88" mass="10186">MSQIEILSCEQALRALGEGEVARMVEQPILVRQKEDKLLTVHPNWHAALSVPEFRALFPTMHFRVVAREDGIDEAKDADYYAWRSKYL</sequence>
<accession>A0AC61R6R9</accession>
<proteinExistence type="predicted"/>